<reference evidence="3" key="1">
    <citation type="submission" date="2018-05" db="EMBL/GenBank/DDBJ databases">
        <authorList>
            <person name="Lanie J.A."/>
            <person name="Ng W.-L."/>
            <person name="Kazmierczak K.M."/>
            <person name="Andrzejewski T.M."/>
            <person name="Davidsen T.M."/>
            <person name="Wayne K.J."/>
            <person name="Tettelin H."/>
            <person name="Glass J.I."/>
            <person name="Rusch D."/>
            <person name="Podicherti R."/>
            <person name="Tsui H.-C.T."/>
            <person name="Winkler M.E."/>
        </authorList>
    </citation>
    <scope>NUCLEOTIDE SEQUENCE</scope>
</reference>
<keyword evidence="2" id="KW-1133">Transmembrane helix</keyword>
<sequence length="96" mass="10330">MSTEQQNRPDSRPSPDSVREKTSVLGGLKNNTRSIRQALALIGVGAIVFGVLIWIFLRGLEGPSFIVMGVGLALLLVDAVISLATVRQALFGRRGR</sequence>
<gene>
    <name evidence="3" type="ORF">METZ01_LOCUS408942</name>
</gene>
<feature type="transmembrane region" description="Helical" evidence="2">
    <location>
        <begin position="38"/>
        <end position="57"/>
    </location>
</feature>
<keyword evidence="2" id="KW-0812">Transmembrane</keyword>
<feature type="compositionally biased region" description="Basic and acidic residues" evidence="1">
    <location>
        <begin position="7"/>
        <end position="22"/>
    </location>
</feature>
<protein>
    <submittedName>
        <fullName evidence="3">Uncharacterized protein</fullName>
    </submittedName>
</protein>
<organism evidence="3">
    <name type="scientific">marine metagenome</name>
    <dbReference type="NCBI Taxonomy" id="408172"/>
    <lineage>
        <taxon>unclassified sequences</taxon>
        <taxon>metagenomes</taxon>
        <taxon>ecological metagenomes</taxon>
    </lineage>
</organism>
<evidence type="ECO:0000313" key="3">
    <source>
        <dbReference type="EMBL" id="SVD56088.1"/>
    </source>
</evidence>
<accession>A0A382WD99</accession>
<feature type="region of interest" description="Disordered" evidence="1">
    <location>
        <begin position="1"/>
        <end position="23"/>
    </location>
</feature>
<keyword evidence="2" id="KW-0472">Membrane</keyword>
<feature type="transmembrane region" description="Helical" evidence="2">
    <location>
        <begin position="63"/>
        <end position="86"/>
    </location>
</feature>
<proteinExistence type="predicted"/>
<dbReference type="EMBL" id="UINC01158506">
    <property type="protein sequence ID" value="SVD56088.1"/>
    <property type="molecule type" value="Genomic_DNA"/>
</dbReference>
<evidence type="ECO:0000256" key="1">
    <source>
        <dbReference type="SAM" id="MobiDB-lite"/>
    </source>
</evidence>
<evidence type="ECO:0000256" key="2">
    <source>
        <dbReference type="SAM" id="Phobius"/>
    </source>
</evidence>
<dbReference type="AlphaFoldDB" id="A0A382WD99"/>
<feature type="non-terminal residue" evidence="3">
    <location>
        <position position="96"/>
    </location>
</feature>
<name>A0A382WD99_9ZZZZ</name>